<sequence length="152" mass="17865">MLAEASRIPRYQLKIHVYQRRIIALPLEIAKAKSKVVYAKKQLNLFVQPYYAQLHPALCENMLTKLLRELRDLVYEHTASFKHAIEVDTPTSFMVRGSKRWRDHLDELSHSRYFESKTVGNDLAREVSELFYRRSCFQVPSGYLKDLLAGEY</sequence>
<dbReference type="OrthoDB" id="3684889at2759"/>
<keyword evidence="2" id="KW-1185">Reference proteome</keyword>
<name>A0A6A5S6Q2_9PLEO</name>
<dbReference type="EMBL" id="ML976200">
    <property type="protein sequence ID" value="KAF1936265.1"/>
    <property type="molecule type" value="Genomic_DNA"/>
</dbReference>
<evidence type="ECO:0000313" key="2">
    <source>
        <dbReference type="Proteomes" id="UP000800038"/>
    </source>
</evidence>
<reference evidence="1" key="1">
    <citation type="journal article" date="2020" name="Stud. Mycol.">
        <title>101 Dothideomycetes genomes: a test case for predicting lifestyles and emergence of pathogens.</title>
        <authorList>
            <person name="Haridas S."/>
            <person name="Albert R."/>
            <person name="Binder M."/>
            <person name="Bloem J."/>
            <person name="Labutti K."/>
            <person name="Salamov A."/>
            <person name="Andreopoulos B."/>
            <person name="Baker S."/>
            <person name="Barry K."/>
            <person name="Bills G."/>
            <person name="Bluhm B."/>
            <person name="Cannon C."/>
            <person name="Castanera R."/>
            <person name="Culley D."/>
            <person name="Daum C."/>
            <person name="Ezra D."/>
            <person name="Gonzalez J."/>
            <person name="Henrissat B."/>
            <person name="Kuo A."/>
            <person name="Liang C."/>
            <person name="Lipzen A."/>
            <person name="Lutzoni F."/>
            <person name="Magnuson J."/>
            <person name="Mondo S."/>
            <person name="Nolan M."/>
            <person name="Ohm R."/>
            <person name="Pangilinan J."/>
            <person name="Park H.-J."/>
            <person name="Ramirez L."/>
            <person name="Alfaro M."/>
            <person name="Sun H."/>
            <person name="Tritt A."/>
            <person name="Yoshinaga Y."/>
            <person name="Zwiers L.-H."/>
            <person name="Turgeon B."/>
            <person name="Goodwin S."/>
            <person name="Spatafora J."/>
            <person name="Crous P."/>
            <person name="Grigoriev I."/>
        </authorList>
    </citation>
    <scope>NUCLEOTIDE SEQUENCE</scope>
    <source>
        <strain evidence="1">CBS 161.51</strain>
    </source>
</reference>
<accession>A0A6A5S6Q2</accession>
<proteinExistence type="predicted"/>
<organism evidence="1 2">
    <name type="scientific">Clathrospora elynae</name>
    <dbReference type="NCBI Taxonomy" id="706981"/>
    <lineage>
        <taxon>Eukaryota</taxon>
        <taxon>Fungi</taxon>
        <taxon>Dikarya</taxon>
        <taxon>Ascomycota</taxon>
        <taxon>Pezizomycotina</taxon>
        <taxon>Dothideomycetes</taxon>
        <taxon>Pleosporomycetidae</taxon>
        <taxon>Pleosporales</taxon>
        <taxon>Diademaceae</taxon>
        <taxon>Clathrospora</taxon>
    </lineage>
</organism>
<dbReference type="AlphaFoldDB" id="A0A6A5S6Q2"/>
<gene>
    <name evidence="1" type="ORF">EJ02DRAFT_427672</name>
</gene>
<dbReference type="Proteomes" id="UP000800038">
    <property type="component" value="Unassembled WGS sequence"/>
</dbReference>
<protein>
    <submittedName>
        <fullName evidence="1">Uncharacterized protein</fullName>
    </submittedName>
</protein>
<evidence type="ECO:0000313" key="1">
    <source>
        <dbReference type="EMBL" id="KAF1936265.1"/>
    </source>
</evidence>